<name>B8I3D4_RUMCH</name>
<feature type="signal peptide" evidence="1">
    <location>
        <begin position="1"/>
        <end position="27"/>
    </location>
</feature>
<dbReference type="EMBL" id="CP001348">
    <property type="protein sequence ID" value="ACL76277.1"/>
    <property type="molecule type" value="Genomic_DNA"/>
</dbReference>
<dbReference type="Proteomes" id="UP000001349">
    <property type="component" value="Chromosome"/>
</dbReference>
<dbReference type="AlphaFoldDB" id="B8I3D4"/>
<dbReference type="eggNOG" id="ENOG5031ACE">
    <property type="taxonomic scope" value="Bacteria"/>
</dbReference>
<organism evidence="2 3">
    <name type="scientific">Ruminiclostridium cellulolyticum (strain ATCC 35319 / DSM 5812 / JCM 6584 / H10)</name>
    <name type="common">Clostridium cellulolyticum</name>
    <dbReference type="NCBI Taxonomy" id="394503"/>
    <lineage>
        <taxon>Bacteria</taxon>
        <taxon>Bacillati</taxon>
        <taxon>Bacillota</taxon>
        <taxon>Clostridia</taxon>
        <taxon>Eubacteriales</taxon>
        <taxon>Oscillospiraceae</taxon>
        <taxon>Ruminiclostridium</taxon>
    </lineage>
</organism>
<dbReference type="RefSeq" id="WP_015925381.1">
    <property type="nucleotide sequence ID" value="NC_011898.1"/>
</dbReference>
<keyword evidence="1" id="KW-0732">Signal</keyword>
<protein>
    <recommendedName>
        <fullName evidence="4">D-glucuronyl C5-epimerase C-terminal domain-containing protein</fullName>
    </recommendedName>
</protein>
<evidence type="ECO:0008006" key="4">
    <source>
        <dbReference type="Google" id="ProtNLM"/>
    </source>
</evidence>
<evidence type="ECO:0000313" key="3">
    <source>
        <dbReference type="Proteomes" id="UP000001349"/>
    </source>
</evidence>
<accession>B8I3D4</accession>
<keyword evidence="3" id="KW-1185">Reference proteome</keyword>
<evidence type="ECO:0000313" key="2">
    <source>
        <dbReference type="EMBL" id="ACL76277.1"/>
    </source>
</evidence>
<sequence precursor="true">MRKNKLRILFLAVVLITVSFHVDNSYSADHTNKNTLIQSVSIDADNDKNPEFKVLLYNTRSDVKYVVQSPYISKYKYMASKIYKLIQYKNGKKIGYVNLTLKSLSDNNNWMFFINYYSDEANIKLKYDIKAYSEQKNLDILTFPNQKGKYILKREKAQSKITLSNKVTYLESAKRYIKFGEIISAKGLGSTVCEIYKYKADNVLTKSKDGFNSQITLNSIAKREIRGNWLLSVNPMVDWNYKTAFNTMLKMDFESGTIFFSDGVYRENMYNYVPRSSSVKTYFKNPAGLQVRACKWVLDKGSLFKTVGVYSMYAFADSINKTGYIPTQPMSEWLNSDYNIKYNFYDTRFNSDTMTSLIYIYKDYPDKYILDKLNKYITFYKNYYKTKQYSIGKAKFVPDYMDISGKNKINPTSLNHFIAETEVMFLYYNLTGDKECHKMALEMLNSIKLTSSKWIRPNGDLWYRVTPQGVFMTDDYPLVTYNDLVFFRQILKTVEGKIPAEIEKMYQSKEKWAKNQRFL</sequence>
<reference evidence="2 3" key="1">
    <citation type="submission" date="2009-01" db="EMBL/GenBank/DDBJ databases">
        <title>Complete sequence of Clostridium cellulolyticum H10.</title>
        <authorList>
            <consortium name="US DOE Joint Genome Institute"/>
            <person name="Lucas S."/>
            <person name="Copeland A."/>
            <person name="Lapidus A."/>
            <person name="Glavina del Rio T."/>
            <person name="Dalin E."/>
            <person name="Tice H."/>
            <person name="Bruce D."/>
            <person name="Goodwin L."/>
            <person name="Pitluck S."/>
            <person name="Chertkov O."/>
            <person name="Saunders E."/>
            <person name="Brettin T."/>
            <person name="Detter J.C."/>
            <person name="Han C."/>
            <person name="Larimer F."/>
            <person name="Land M."/>
            <person name="Hauser L."/>
            <person name="Kyrpides N."/>
            <person name="Ivanova N."/>
            <person name="Zhou J."/>
            <person name="Richardson P."/>
        </authorList>
    </citation>
    <scope>NUCLEOTIDE SEQUENCE [LARGE SCALE GENOMIC DNA]</scope>
    <source>
        <strain evidence="3">ATCC 35319 / DSM 5812 / JCM 6584 / H10</strain>
    </source>
</reference>
<dbReference type="KEGG" id="cce:Ccel_1929"/>
<feature type="chain" id="PRO_5038856632" description="D-glucuronyl C5-epimerase C-terminal domain-containing protein" evidence="1">
    <location>
        <begin position="28"/>
        <end position="519"/>
    </location>
</feature>
<dbReference type="STRING" id="394503.Ccel_1929"/>
<evidence type="ECO:0000256" key="1">
    <source>
        <dbReference type="SAM" id="SignalP"/>
    </source>
</evidence>
<gene>
    <name evidence="2" type="ordered locus">Ccel_1929</name>
</gene>
<dbReference type="HOGENOM" id="CLU_524505_0_0_9"/>
<dbReference type="OrthoDB" id="1736525at2"/>
<proteinExistence type="predicted"/>